<keyword evidence="2" id="KW-0813">Transport</keyword>
<reference evidence="9 10" key="1">
    <citation type="submission" date="2021-07" db="EMBL/GenBank/DDBJ databases">
        <title>A novel Jannaschia species isolated from marine dinoflagellate Ceratoperidinium margalefii.</title>
        <authorList>
            <person name="Jiang Y."/>
            <person name="Li Z."/>
        </authorList>
    </citation>
    <scope>NUCLEOTIDE SEQUENCE [LARGE SCALE GENOMIC DNA]</scope>
    <source>
        <strain evidence="9 10">J12C1-MA-4</strain>
    </source>
</reference>
<keyword evidence="6 7" id="KW-0472">Membrane</keyword>
<dbReference type="InterPro" id="IPR010290">
    <property type="entry name" value="TM_effector"/>
</dbReference>
<feature type="transmembrane region" description="Helical" evidence="7">
    <location>
        <begin position="317"/>
        <end position="337"/>
    </location>
</feature>
<proteinExistence type="predicted"/>
<feature type="transmembrane region" description="Helical" evidence="7">
    <location>
        <begin position="45"/>
        <end position="62"/>
    </location>
</feature>
<protein>
    <submittedName>
        <fullName evidence="9">MFS transporter</fullName>
    </submittedName>
</protein>
<keyword evidence="4 7" id="KW-0812">Transmembrane</keyword>
<dbReference type="AlphaFoldDB" id="A0A8F6TWN3"/>
<evidence type="ECO:0000256" key="3">
    <source>
        <dbReference type="ARBA" id="ARBA00022475"/>
    </source>
</evidence>
<accession>A0A8F6TWN3</accession>
<dbReference type="KEGG" id="gce:KYE46_00670"/>
<keyword evidence="10" id="KW-1185">Reference proteome</keyword>
<evidence type="ECO:0000256" key="4">
    <source>
        <dbReference type="ARBA" id="ARBA00022692"/>
    </source>
</evidence>
<name>A0A8F6TWN3_9RHOB</name>
<dbReference type="InterPro" id="IPR020846">
    <property type="entry name" value="MFS_dom"/>
</dbReference>
<keyword evidence="5 7" id="KW-1133">Transmembrane helix</keyword>
<dbReference type="PROSITE" id="PS50850">
    <property type="entry name" value="MFS"/>
    <property type="match status" value="1"/>
</dbReference>
<dbReference type="PANTHER" id="PTHR23513:SF11">
    <property type="entry name" value="STAPHYLOFERRIN A TRANSPORTER"/>
    <property type="match status" value="1"/>
</dbReference>
<dbReference type="GO" id="GO:0022857">
    <property type="term" value="F:transmembrane transporter activity"/>
    <property type="evidence" value="ECO:0007669"/>
    <property type="project" value="InterPro"/>
</dbReference>
<evidence type="ECO:0000256" key="6">
    <source>
        <dbReference type="ARBA" id="ARBA00023136"/>
    </source>
</evidence>
<dbReference type="RefSeq" id="WP_219002729.1">
    <property type="nucleotide sequence ID" value="NZ_CP079194.1"/>
</dbReference>
<evidence type="ECO:0000259" key="8">
    <source>
        <dbReference type="PROSITE" id="PS50850"/>
    </source>
</evidence>
<feature type="transmembrane region" description="Helical" evidence="7">
    <location>
        <begin position="12"/>
        <end position="39"/>
    </location>
</feature>
<feature type="transmembrane region" description="Helical" evidence="7">
    <location>
        <begin position="82"/>
        <end position="101"/>
    </location>
</feature>
<evidence type="ECO:0000256" key="7">
    <source>
        <dbReference type="SAM" id="Phobius"/>
    </source>
</evidence>
<sequence length="418" mass="45039">MPALIRENRNFRLLMTGAGFSNLSDGIGALAFPWLATLITTDPRALAVVAFATRLPWFLWSLPVGVWTDRADRQQMMVRADIARMLLALAVVALILAGPSAPSGPTAVWMIATLAALAFLMGTAEVFRDNAAQTALPSLVHKDRLEEANGQIWSAEQIMGQFVGPPLAGLLIALAVPAPFLFDAAIFAVAAWAVWKIGFPARGAPSARTGFWKEMHAGWTWIRQHRVILQLAIILGGLNAAHMAGFTVLVLYSQEILGLGAFGYGLLLTAGAAGGVLGGLLCPRIAKYLGSARSLWVALALMPLPFLGLYFTSNVWFAGLLLFVETLVAVLWNVVTVSYRQRMIPDELLGRVNAIYRFFGWGMMPLGALAGGWIMALAEPAIGREEALRLVFLVGAAMFGALFLYGALRLRLPPAAQE</sequence>
<keyword evidence="3" id="KW-1003">Cell membrane</keyword>
<feature type="domain" description="Major facilitator superfamily (MFS) profile" evidence="8">
    <location>
        <begin position="225"/>
        <end position="418"/>
    </location>
</feature>
<feature type="transmembrane region" description="Helical" evidence="7">
    <location>
        <begin position="390"/>
        <end position="408"/>
    </location>
</feature>
<evidence type="ECO:0000313" key="10">
    <source>
        <dbReference type="Proteomes" id="UP000825009"/>
    </source>
</evidence>
<feature type="transmembrane region" description="Helical" evidence="7">
    <location>
        <begin position="227"/>
        <end position="252"/>
    </location>
</feature>
<dbReference type="CDD" id="cd06173">
    <property type="entry name" value="MFS_MefA_like"/>
    <property type="match status" value="1"/>
</dbReference>
<evidence type="ECO:0000256" key="2">
    <source>
        <dbReference type="ARBA" id="ARBA00022448"/>
    </source>
</evidence>
<dbReference type="EMBL" id="CP079194">
    <property type="protein sequence ID" value="QXT39808.1"/>
    <property type="molecule type" value="Genomic_DNA"/>
</dbReference>
<comment type="subcellular location">
    <subcellularLocation>
        <location evidence="1">Cell membrane</location>
        <topology evidence="1">Multi-pass membrane protein</topology>
    </subcellularLocation>
</comment>
<gene>
    <name evidence="9" type="ORF">KYE46_00670</name>
</gene>
<dbReference type="GO" id="GO:0005886">
    <property type="term" value="C:plasma membrane"/>
    <property type="evidence" value="ECO:0007669"/>
    <property type="project" value="UniProtKB-SubCell"/>
</dbReference>
<evidence type="ECO:0000256" key="1">
    <source>
        <dbReference type="ARBA" id="ARBA00004651"/>
    </source>
</evidence>
<feature type="transmembrane region" description="Helical" evidence="7">
    <location>
        <begin position="358"/>
        <end position="378"/>
    </location>
</feature>
<organism evidence="9 10">
    <name type="scientific">Gymnodinialimonas ceratoperidinii</name>
    <dbReference type="NCBI Taxonomy" id="2856823"/>
    <lineage>
        <taxon>Bacteria</taxon>
        <taxon>Pseudomonadati</taxon>
        <taxon>Pseudomonadota</taxon>
        <taxon>Alphaproteobacteria</taxon>
        <taxon>Rhodobacterales</taxon>
        <taxon>Paracoccaceae</taxon>
        <taxon>Gymnodinialimonas</taxon>
    </lineage>
</organism>
<feature type="transmembrane region" description="Helical" evidence="7">
    <location>
        <begin position="294"/>
        <end position="311"/>
    </location>
</feature>
<evidence type="ECO:0000256" key="5">
    <source>
        <dbReference type="ARBA" id="ARBA00022989"/>
    </source>
</evidence>
<dbReference type="Proteomes" id="UP000825009">
    <property type="component" value="Chromosome"/>
</dbReference>
<dbReference type="Pfam" id="PF05977">
    <property type="entry name" value="MFS_3"/>
    <property type="match status" value="1"/>
</dbReference>
<dbReference type="PANTHER" id="PTHR23513">
    <property type="entry name" value="INTEGRAL MEMBRANE EFFLUX PROTEIN-RELATED"/>
    <property type="match status" value="1"/>
</dbReference>
<evidence type="ECO:0000313" key="9">
    <source>
        <dbReference type="EMBL" id="QXT39808.1"/>
    </source>
</evidence>
<feature type="transmembrane region" description="Helical" evidence="7">
    <location>
        <begin position="258"/>
        <end position="282"/>
    </location>
</feature>